<protein>
    <recommendedName>
        <fullName evidence="4">Hydrolase</fullName>
    </recommendedName>
</protein>
<organism evidence="2 3">
    <name type="scientific">Thermogemmatispora tikiterensis</name>
    <dbReference type="NCBI Taxonomy" id="1825093"/>
    <lineage>
        <taxon>Bacteria</taxon>
        <taxon>Bacillati</taxon>
        <taxon>Chloroflexota</taxon>
        <taxon>Ktedonobacteria</taxon>
        <taxon>Thermogemmatisporales</taxon>
        <taxon>Thermogemmatisporaceae</taxon>
        <taxon>Thermogemmatispora</taxon>
    </lineage>
</organism>
<dbReference type="Pfam" id="PF04307">
    <property type="entry name" value="YdjM"/>
    <property type="match status" value="1"/>
</dbReference>
<dbReference type="AlphaFoldDB" id="A0A328VIF3"/>
<keyword evidence="3" id="KW-1185">Reference proteome</keyword>
<keyword evidence="1" id="KW-1133">Transmembrane helix</keyword>
<sequence>MVGRSHLLIGLTAGVVLDSLVHLSGPPITLAPSVPLKLVVAKAIYYVAVGFGALLPDIDNAHSTLGRKFGWISREIQHIAGHRTLFHSLLGLLLGSLLALGAQQLVLYLLAMRGLSAPASLMNATHMIFFAVLFGCVVHILCDALTEGGVPLLWPNPKRFGFPPNPKWRFRTGTWPEYVIVWSFIVLVGIGIWQNVIYI</sequence>
<accession>A0A328VIF3</accession>
<evidence type="ECO:0008006" key="4">
    <source>
        <dbReference type="Google" id="ProtNLM"/>
    </source>
</evidence>
<dbReference type="Proteomes" id="UP000248706">
    <property type="component" value="Unassembled WGS sequence"/>
</dbReference>
<name>A0A328VIF3_9CHLR</name>
<proteinExistence type="predicted"/>
<keyword evidence="1" id="KW-0472">Membrane</keyword>
<dbReference type="PANTHER" id="PTHR35531">
    <property type="entry name" value="INNER MEMBRANE PROTEIN YBCI-RELATED"/>
    <property type="match status" value="1"/>
</dbReference>
<evidence type="ECO:0000256" key="1">
    <source>
        <dbReference type="SAM" id="Phobius"/>
    </source>
</evidence>
<evidence type="ECO:0000313" key="3">
    <source>
        <dbReference type="Proteomes" id="UP000248706"/>
    </source>
</evidence>
<gene>
    <name evidence="2" type="ORF">A4R35_14910</name>
</gene>
<dbReference type="PANTHER" id="PTHR35531:SF1">
    <property type="entry name" value="INNER MEMBRANE PROTEIN YBCI-RELATED"/>
    <property type="match status" value="1"/>
</dbReference>
<keyword evidence="1" id="KW-0812">Transmembrane</keyword>
<dbReference type="InterPro" id="IPR007404">
    <property type="entry name" value="YdjM-like"/>
</dbReference>
<feature type="transmembrane region" description="Helical" evidence="1">
    <location>
        <begin position="127"/>
        <end position="154"/>
    </location>
</feature>
<feature type="transmembrane region" description="Helical" evidence="1">
    <location>
        <begin position="84"/>
        <end position="107"/>
    </location>
</feature>
<feature type="transmembrane region" description="Helical" evidence="1">
    <location>
        <begin position="175"/>
        <end position="193"/>
    </location>
</feature>
<dbReference type="OrthoDB" id="6163946at2"/>
<comment type="caution">
    <text evidence="2">The sequence shown here is derived from an EMBL/GenBank/DDBJ whole genome shotgun (WGS) entry which is preliminary data.</text>
</comment>
<feature type="transmembrane region" description="Helical" evidence="1">
    <location>
        <begin position="39"/>
        <end position="58"/>
    </location>
</feature>
<dbReference type="EMBL" id="MCIF01000002">
    <property type="protein sequence ID" value="RAQ96829.1"/>
    <property type="molecule type" value="Genomic_DNA"/>
</dbReference>
<dbReference type="RefSeq" id="WP_112430722.1">
    <property type="nucleotide sequence ID" value="NZ_MCIF01000002.1"/>
</dbReference>
<evidence type="ECO:0000313" key="2">
    <source>
        <dbReference type="EMBL" id="RAQ96829.1"/>
    </source>
</evidence>
<reference evidence="2 3" key="1">
    <citation type="submission" date="2016-08" db="EMBL/GenBank/DDBJ databases">
        <title>Analysis of Carbohydrate Active Enzymes in Thermogemmatispora T81 Reveals Carbohydrate Degradation Ability.</title>
        <authorList>
            <person name="Tomazini A."/>
            <person name="Lal S."/>
            <person name="Stott M."/>
            <person name="Henrissat B."/>
            <person name="Polikarpov I."/>
            <person name="Sparling R."/>
            <person name="Levin D.B."/>
        </authorList>
    </citation>
    <scope>NUCLEOTIDE SEQUENCE [LARGE SCALE GENOMIC DNA]</scope>
    <source>
        <strain evidence="2 3">T81</strain>
    </source>
</reference>